<dbReference type="eggNOG" id="COG1284">
    <property type="taxonomic scope" value="Bacteria"/>
</dbReference>
<evidence type="ECO:0000256" key="3">
    <source>
        <dbReference type="ARBA" id="ARBA00022692"/>
    </source>
</evidence>
<feature type="domain" description="DUF2179" evidence="7">
    <location>
        <begin position="217"/>
        <end position="270"/>
    </location>
</feature>
<dbReference type="Pfam" id="PF02588">
    <property type="entry name" value="YitT_membrane"/>
    <property type="match status" value="1"/>
</dbReference>
<keyword evidence="2" id="KW-1003">Cell membrane</keyword>
<feature type="transmembrane region" description="Helical" evidence="6">
    <location>
        <begin position="169"/>
        <end position="187"/>
    </location>
</feature>
<feature type="transmembrane region" description="Helical" evidence="6">
    <location>
        <begin position="73"/>
        <end position="92"/>
    </location>
</feature>
<feature type="transmembrane region" description="Helical" evidence="6">
    <location>
        <begin position="38"/>
        <end position="61"/>
    </location>
</feature>
<evidence type="ECO:0000259" key="7">
    <source>
        <dbReference type="Pfam" id="PF10035"/>
    </source>
</evidence>
<dbReference type="STRING" id="999415.HMPREF9943_01592"/>
<reference evidence="8 9" key="1">
    <citation type="submission" date="2013-02" db="EMBL/GenBank/DDBJ databases">
        <title>The Genome Sequence of Lactobacillus catenaformis F0143.</title>
        <authorList>
            <consortium name="The Broad Institute Genome Sequencing Platform"/>
            <person name="Earl A."/>
            <person name="Ward D."/>
            <person name="Feldgarden M."/>
            <person name="Gevers D."/>
            <person name="Izard J."/>
            <person name="Blanton J.M."/>
            <person name="Mathney J."/>
            <person name="Dewhirst F.E."/>
            <person name="Young S.K."/>
            <person name="Zeng Q."/>
            <person name="Gargeya S."/>
            <person name="Fitzgerald M."/>
            <person name="Haas B."/>
            <person name="Abouelleil A."/>
            <person name="Alvarado L."/>
            <person name="Arachchi H.M."/>
            <person name="Berlin A."/>
            <person name="Chapman S.B."/>
            <person name="Gearin G."/>
            <person name="Goldberg J."/>
            <person name="Griggs A."/>
            <person name="Gujja S."/>
            <person name="Hansen M."/>
            <person name="Heiman D."/>
            <person name="Howarth C."/>
            <person name="Larimer J."/>
            <person name="Lui A."/>
            <person name="MacDonald P.J.P."/>
            <person name="McCowen C."/>
            <person name="Montmayeur A."/>
            <person name="Murphy C."/>
            <person name="Neiman D."/>
            <person name="Pearson M."/>
            <person name="Priest M."/>
            <person name="Roberts A."/>
            <person name="Saif S."/>
            <person name="Shea T."/>
            <person name="Sisk P."/>
            <person name="Stolte C."/>
            <person name="Sykes S."/>
            <person name="Wortman J."/>
            <person name="Nusbaum C."/>
            <person name="Birren B."/>
        </authorList>
    </citation>
    <scope>NUCLEOTIDE SEQUENCE [LARGE SCALE GENOMIC DNA]</scope>
    <source>
        <strain evidence="8 9">OT 569</strain>
    </source>
</reference>
<organism evidence="8 9">
    <name type="scientific">Eggerthia catenaformis OT 569 = DSM 20559</name>
    <dbReference type="NCBI Taxonomy" id="999415"/>
    <lineage>
        <taxon>Bacteria</taxon>
        <taxon>Bacillati</taxon>
        <taxon>Bacillota</taxon>
        <taxon>Erysipelotrichia</taxon>
        <taxon>Erysipelotrichales</taxon>
        <taxon>Coprobacillaceae</taxon>
        <taxon>Eggerthia</taxon>
    </lineage>
</organism>
<comment type="subcellular location">
    <subcellularLocation>
        <location evidence="1">Cell membrane</location>
        <topology evidence="1">Multi-pass membrane protein</topology>
    </subcellularLocation>
</comment>
<protein>
    <recommendedName>
        <fullName evidence="7">DUF2179 domain-containing protein</fullName>
    </recommendedName>
</protein>
<sequence>MKKSIQYLEIIIGCLLTAASFGLFILPQKFAAGGITGLGIILSSFIPLKLSLIILLLNTCLFLSGWIFISKEFILKTAITSFLFPVLLEFFNRITFFKETASDPLLSAIIAGGMLGLGTGLILRGNGSCGGFDTLGVILHKYFNLNLSIIMYVCDTLVILLQYHNLMKTIYGIFVIMICSLIVNKVLTYGHAQSKLLIFSHQYERIREELLFSQDIGLTYLKSETGYLRKEMMVIAAIAPYSKINAIKQSIYKIDPDAFVVIEDVHSVLGKGYTISR</sequence>
<dbReference type="InterPro" id="IPR003740">
    <property type="entry name" value="YitT"/>
</dbReference>
<evidence type="ECO:0000313" key="9">
    <source>
        <dbReference type="Proteomes" id="UP000011758"/>
    </source>
</evidence>
<dbReference type="InterPro" id="IPR051461">
    <property type="entry name" value="UPF0750_membrane"/>
</dbReference>
<evidence type="ECO:0000256" key="2">
    <source>
        <dbReference type="ARBA" id="ARBA00022475"/>
    </source>
</evidence>
<dbReference type="Proteomes" id="UP000011758">
    <property type="component" value="Unassembled WGS sequence"/>
</dbReference>
<comment type="caution">
    <text evidence="8">The sequence shown here is derived from an EMBL/GenBank/DDBJ whole genome shotgun (WGS) entry which is preliminary data.</text>
</comment>
<dbReference type="EMBL" id="AGEJ01000024">
    <property type="protein sequence ID" value="EMD16189.1"/>
    <property type="molecule type" value="Genomic_DNA"/>
</dbReference>
<keyword evidence="5 6" id="KW-0472">Membrane</keyword>
<dbReference type="PANTHER" id="PTHR33545">
    <property type="entry name" value="UPF0750 MEMBRANE PROTEIN YITT-RELATED"/>
    <property type="match status" value="1"/>
</dbReference>
<dbReference type="AlphaFoldDB" id="M2PKT2"/>
<feature type="transmembrane region" description="Helical" evidence="6">
    <location>
        <begin position="104"/>
        <end position="123"/>
    </location>
</feature>
<keyword evidence="9" id="KW-1185">Reference proteome</keyword>
<gene>
    <name evidence="8" type="ORF">HMPREF9943_01592</name>
</gene>
<dbReference type="GO" id="GO:0005886">
    <property type="term" value="C:plasma membrane"/>
    <property type="evidence" value="ECO:0007669"/>
    <property type="project" value="UniProtKB-SubCell"/>
</dbReference>
<dbReference type="CDD" id="cd16380">
    <property type="entry name" value="YitT_C"/>
    <property type="match status" value="1"/>
</dbReference>
<dbReference type="PIRSF" id="PIRSF006483">
    <property type="entry name" value="Membrane_protein_YitT"/>
    <property type="match status" value="1"/>
</dbReference>
<name>M2PKT2_9FIRM</name>
<keyword evidence="4 6" id="KW-1133">Transmembrane helix</keyword>
<feature type="transmembrane region" description="Helical" evidence="6">
    <location>
        <begin position="7"/>
        <end position="26"/>
    </location>
</feature>
<dbReference type="PANTHER" id="PTHR33545:SF5">
    <property type="entry name" value="UPF0750 MEMBRANE PROTEIN YITT"/>
    <property type="match status" value="1"/>
</dbReference>
<evidence type="ECO:0000313" key="8">
    <source>
        <dbReference type="EMBL" id="EMD16189.1"/>
    </source>
</evidence>
<dbReference type="Gene3D" id="3.30.70.120">
    <property type="match status" value="1"/>
</dbReference>
<dbReference type="InterPro" id="IPR019264">
    <property type="entry name" value="DUF2179"/>
</dbReference>
<dbReference type="Pfam" id="PF10035">
    <property type="entry name" value="DUF2179"/>
    <property type="match status" value="1"/>
</dbReference>
<evidence type="ECO:0000256" key="5">
    <source>
        <dbReference type="ARBA" id="ARBA00023136"/>
    </source>
</evidence>
<proteinExistence type="predicted"/>
<keyword evidence="3 6" id="KW-0812">Transmembrane</keyword>
<dbReference type="RefSeq" id="WP_004803843.1">
    <property type="nucleotide sequence ID" value="NZ_KB446649.1"/>
</dbReference>
<dbReference type="BioCyc" id="ECAT999415-HMP:GTTI-1647-MONOMER"/>
<evidence type="ECO:0000256" key="6">
    <source>
        <dbReference type="SAM" id="Phobius"/>
    </source>
</evidence>
<evidence type="ECO:0000256" key="1">
    <source>
        <dbReference type="ARBA" id="ARBA00004651"/>
    </source>
</evidence>
<dbReference type="InterPro" id="IPR015867">
    <property type="entry name" value="N-reg_PII/ATP_PRibTrfase_C"/>
</dbReference>
<dbReference type="OrthoDB" id="1758221at2"/>
<evidence type="ECO:0000256" key="4">
    <source>
        <dbReference type="ARBA" id="ARBA00022989"/>
    </source>
</evidence>
<feature type="transmembrane region" description="Helical" evidence="6">
    <location>
        <begin position="143"/>
        <end position="163"/>
    </location>
</feature>
<accession>M2PKT2</accession>